<dbReference type="AlphaFoldDB" id="A0AA38MR31"/>
<keyword evidence="2" id="KW-1185">Reference proteome</keyword>
<sequence length="84" mass="9945">MGKLKMRQRVRHKKKRLVRCVISGEFEQCPRRFEWHRTRRIQSFTSSATYLASMVAYAQDRKKSIDCVASDLMADLSSANRRKH</sequence>
<dbReference type="Proteomes" id="UP001168821">
    <property type="component" value="Unassembled WGS sequence"/>
</dbReference>
<evidence type="ECO:0000313" key="1">
    <source>
        <dbReference type="EMBL" id="KAJ3665301.1"/>
    </source>
</evidence>
<organism evidence="1 2">
    <name type="scientific">Zophobas morio</name>
    <dbReference type="NCBI Taxonomy" id="2755281"/>
    <lineage>
        <taxon>Eukaryota</taxon>
        <taxon>Metazoa</taxon>
        <taxon>Ecdysozoa</taxon>
        <taxon>Arthropoda</taxon>
        <taxon>Hexapoda</taxon>
        <taxon>Insecta</taxon>
        <taxon>Pterygota</taxon>
        <taxon>Neoptera</taxon>
        <taxon>Endopterygota</taxon>
        <taxon>Coleoptera</taxon>
        <taxon>Polyphaga</taxon>
        <taxon>Cucujiformia</taxon>
        <taxon>Tenebrionidae</taxon>
        <taxon>Zophobas</taxon>
    </lineage>
</organism>
<dbReference type="EMBL" id="JALNTZ010000001">
    <property type="protein sequence ID" value="KAJ3665301.1"/>
    <property type="molecule type" value="Genomic_DNA"/>
</dbReference>
<evidence type="ECO:0000313" key="2">
    <source>
        <dbReference type="Proteomes" id="UP001168821"/>
    </source>
</evidence>
<name>A0AA38MR31_9CUCU</name>
<proteinExistence type="predicted"/>
<accession>A0AA38MR31</accession>
<protein>
    <submittedName>
        <fullName evidence="1">Uncharacterized protein</fullName>
    </submittedName>
</protein>
<reference evidence="1" key="1">
    <citation type="journal article" date="2023" name="G3 (Bethesda)">
        <title>Whole genome assemblies of Zophobas morio and Tenebrio molitor.</title>
        <authorList>
            <person name="Kaur S."/>
            <person name="Stinson S.A."/>
            <person name="diCenzo G.C."/>
        </authorList>
    </citation>
    <scope>NUCLEOTIDE SEQUENCE</scope>
    <source>
        <strain evidence="1">QUZm001</strain>
    </source>
</reference>
<gene>
    <name evidence="1" type="ORF">Zmor_000802</name>
</gene>
<comment type="caution">
    <text evidence="1">The sequence shown here is derived from an EMBL/GenBank/DDBJ whole genome shotgun (WGS) entry which is preliminary data.</text>
</comment>